<name>B9XD14_PEDPL</name>
<evidence type="ECO:0000313" key="1">
    <source>
        <dbReference type="EMBL" id="EEF62360.1"/>
    </source>
</evidence>
<protein>
    <submittedName>
        <fullName evidence="1">Uncharacterized protein</fullName>
    </submittedName>
</protein>
<comment type="caution">
    <text evidence="1">The sequence shown here is derived from an EMBL/GenBank/DDBJ whole genome shotgun (WGS) entry which is preliminary data.</text>
</comment>
<accession>B9XD14</accession>
<sequence length="69" mass="7606">MRASVLEFLPAKQRVRVLLDFLGRPTPVEVDRNSVALEKSSVMAGLLVGGIQLEKQSNFLKKRAGEIVV</sequence>
<dbReference type="CDD" id="cd06091">
    <property type="entry name" value="KOW_NusG"/>
    <property type="match status" value="1"/>
</dbReference>
<keyword evidence="2" id="KW-1185">Reference proteome</keyword>
<dbReference type="Gene3D" id="2.30.30.30">
    <property type="match status" value="1"/>
</dbReference>
<dbReference type="Proteomes" id="UP000003688">
    <property type="component" value="Unassembled WGS sequence"/>
</dbReference>
<evidence type="ECO:0000313" key="2">
    <source>
        <dbReference type="Proteomes" id="UP000003688"/>
    </source>
</evidence>
<proteinExistence type="predicted"/>
<organism evidence="1 2">
    <name type="scientific">Pedosphaera parvula (strain Ellin514)</name>
    <dbReference type="NCBI Taxonomy" id="320771"/>
    <lineage>
        <taxon>Bacteria</taxon>
        <taxon>Pseudomonadati</taxon>
        <taxon>Verrucomicrobiota</taxon>
        <taxon>Pedosphaerae</taxon>
        <taxon>Pedosphaerales</taxon>
        <taxon>Pedosphaeraceae</taxon>
        <taxon>Pedosphaera</taxon>
    </lineage>
</organism>
<dbReference type="InterPro" id="IPR014722">
    <property type="entry name" value="Rib_uL2_dom2"/>
</dbReference>
<dbReference type="STRING" id="320771.Cflav_PD4995"/>
<reference evidence="1 2" key="1">
    <citation type="journal article" date="2011" name="J. Bacteriol.">
        <title>Genome sequence of 'Pedosphaera parvula' Ellin514, an aerobic Verrucomicrobial isolate from pasture soil.</title>
        <authorList>
            <person name="Kant R."/>
            <person name="van Passel M.W."/>
            <person name="Sangwan P."/>
            <person name="Palva A."/>
            <person name="Lucas S."/>
            <person name="Copeland A."/>
            <person name="Lapidus A."/>
            <person name="Glavina Del Rio T."/>
            <person name="Dalin E."/>
            <person name="Tice H."/>
            <person name="Bruce D."/>
            <person name="Goodwin L."/>
            <person name="Pitluck S."/>
            <person name="Chertkov O."/>
            <person name="Larimer F.W."/>
            <person name="Land M.L."/>
            <person name="Hauser L."/>
            <person name="Brettin T.S."/>
            <person name="Detter J.C."/>
            <person name="Han S."/>
            <person name="de Vos W.M."/>
            <person name="Janssen P.H."/>
            <person name="Smidt H."/>
        </authorList>
    </citation>
    <scope>NUCLEOTIDE SEQUENCE [LARGE SCALE GENOMIC DNA]</scope>
    <source>
        <strain evidence="1 2">Ellin514</strain>
    </source>
</reference>
<gene>
    <name evidence="1" type="ORF">Cflav_PD4995</name>
</gene>
<dbReference type="AlphaFoldDB" id="B9XD14"/>
<dbReference type="EMBL" id="ABOX02000005">
    <property type="protein sequence ID" value="EEF62360.1"/>
    <property type="molecule type" value="Genomic_DNA"/>
</dbReference>